<keyword evidence="3" id="KW-1185">Reference proteome</keyword>
<gene>
    <name evidence="2" type="ORF">SAMN05216323_100974</name>
</gene>
<evidence type="ECO:0000313" key="2">
    <source>
        <dbReference type="EMBL" id="SDB92172.1"/>
    </source>
</evidence>
<dbReference type="Proteomes" id="UP000199452">
    <property type="component" value="Unassembled WGS sequence"/>
</dbReference>
<evidence type="ECO:0000313" key="3">
    <source>
        <dbReference type="Proteomes" id="UP000199452"/>
    </source>
</evidence>
<keyword evidence="1" id="KW-0812">Transmembrane</keyword>
<keyword evidence="1" id="KW-1133">Transmembrane helix</keyword>
<name>A0A1G6HD11_9BACT</name>
<dbReference type="AlphaFoldDB" id="A0A1G6HD11"/>
<reference evidence="2 3" key="1">
    <citation type="submission" date="2016-09" db="EMBL/GenBank/DDBJ databases">
        <authorList>
            <person name="Capua I."/>
            <person name="De Benedictis P."/>
            <person name="Joannis T."/>
            <person name="Lombin L.H."/>
            <person name="Cattoli G."/>
        </authorList>
    </citation>
    <scope>NUCLEOTIDE SEQUENCE [LARGE SCALE GENOMIC DNA]</scope>
    <source>
        <strain evidence="2 3">A7P-90m</strain>
    </source>
</reference>
<proteinExistence type="predicted"/>
<dbReference type="EMBL" id="FMYP01000009">
    <property type="protein sequence ID" value="SDB92172.1"/>
    <property type="molecule type" value="Genomic_DNA"/>
</dbReference>
<feature type="transmembrane region" description="Helical" evidence="1">
    <location>
        <begin position="73"/>
        <end position="92"/>
    </location>
</feature>
<dbReference type="STRING" id="1640674.SAMN05216323_100974"/>
<evidence type="ECO:0000256" key="1">
    <source>
        <dbReference type="SAM" id="Phobius"/>
    </source>
</evidence>
<sequence length="187" mass="22403">MVFGYIRTCKGLWGTDRKNVRASMEGFTYSRTDNLIMKEYEYIQFSRRPLSLYLWPLLSVMLFVFLVMKQWDLFNNIVFTTVLILFYYYSFLRYACEIYVSSDVVKIHYLVPWLTDRLIPKNCLVGADYLVSFWDMQSSSTKSRNFKNVCYDTLFLDAEDGSQFELININTRLTYFNKLREYISECK</sequence>
<protein>
    <submittedName>
        <fullName evidence="2">Uncharacterized protein</fullName>
    </submittedName>
</protein>
<accession>A0A1G6HD11</accession>
<keyword evidence="1" id="KW-0472">Membrane</keyword>
<organism evidence="2 3">
    <name type="scientific">Williamwhitmania taraxaci</name>
    <dbReference type="NCBI Taxonomy" id="1640674"/>
    <lineage>
        <taxon>Bacteria</taxon>
        <taxon>Pseudomonadati</taxon>
        <taxon>Bacteroidota</taxon>
        <taxon>Bacteroidia</taxon>
        <taxon>Bacteroidales</taxon>
        <taxon>Williamwhitmaniaceae</taxon>
        <taxon>Williamwhitmania</taxon>
    </lineage>
</organism>
<feature type="transmembrane region" description="Helical" evidence="1">
    <location>
        <begin position="50"/>
        <end position="67"/>
    </location>
</feature>